<reference evidence="1" key="3">
    <citation type="submission" date="2018-07" db="EMBL/GenBank/DDBJ databases">
        <title>WGS assembly of Glycine max.</title>
        <authorList>
            <person name="Schmutz J."/>
            <person name="Cannon S."/>
            <person name="Schlueter J."/>
            <person name="Ma J."/>
            <person name="Mitros T."/>
            <person name="Nelson W."/>
            <person name="Hyten D."/>
            <person name="Song Q."/>
            <person name="Thelen J."/>
            <person name="Cheng J."/>
            <person name="Xu D."/>
            <person name="Hellsten U."/>
            <person name="May G."/>
            <person name="Yu Y."/>
            <person name="Sakurai T."/>
            <person name="Umezawa T."/>
            <person name="Bhattacharyya M."/>
            <person name="Sandhu D."/>
            <person name="Valliyodan B."/>
            <person name="Lindquist E."/>
            <person name="Peto M."/>
            <person name="Grant D."/>
            <person name="Shu S."/>
            <person name="Goodstein D."/>
            <person name="Barry K."/>
            <person name="Futrell-Griggs M."/>
            <person name="Abernathy B."/>
            <person name="Du J."/>
            <person name="Tian Z."/>
            <person name="Zhu L."/>
            <person name="Gill N."/>
            <person name="Joshi T."/>
            <person name="Libault M."/>
            <person name="Sethuraman A."/>
            <person name="Zhang X."/>
            <person name="Shinozaki K."/>
            <person name="Nguyen H."/>
            <person name="Wing R."/>
            <person name="Cregan P."/>
            <person name="Specht J."/>
            <person name="Grimwood J."/>
            <person name="Rokhsar D."/>
            <person name="Stacey G."/>
            <person name="Shoemaker R."/>
            <person name="Jackson S."/>
        </authorList>
    </citation>
    <scope>NUCLEOTIDE SEQUENCE</scope>
    <source>
        <tissue evidence="1">Callus</tissue>
    </source>
</reference>
<accession>A0A0R0HBX5</accession>
<dbReference type="EnsemblPlants" id="KRH23428">
    <property type="protein sequence ID" value="KRH23428"/>
    <property type="gene ID" value="GLYMA_13G356800"/>
</dbReference>
<dbReference type="OrthoDB" id="1045822at2759"/>
<evidence type="ECO:0000313" key="2">
    <source>
        <dbReference type="EnsemblPlants" id="KRH23428"/>
    </source>
</evidence>
<dbReference type="InParanoid" id="A0A0R0HBX5"/>
<proteinExistence type="predicted"/>
<evidence type="ECO:0000313" key="3">
    <source>
        <dbReference type="Proteomes" id="UP000008827"/>
    </source>
</evidence>
<sequence length="93" mass="9973">MQATEDQKIQQNEPIGLIAPSYEADTIPQIGNPWSTGLFDCHENQTNDGSLMGQSSIAEVQDGGELSCHLGSFIYLLMMPACALNGLWGQSTG</sequence>
<dbReference type="EMBL" id="CM000846">
    <property type="protein sequence ID" value="KRH23428.1"/>
    <property type="molecule type" value="Genomic_DNA"/>
</dbReference>
<protein>
    <submittedName>
        <fullName evidence="1 2">Uncharacterized protein</fullName>
    </submittedName>
</protein>
<gene>
    <name evidence="1" type="ORF">GLYMA_13G356800</name>
</gene>
<dbReference type="Proteomes" id="UP000008827">
    <property type="component" value="Chromosome 13"/>
</dbReference>
<reference evidence="2" key="2">
    <citation type="submission" date="2018-02" db="UniProtKB">
        <authorList>
            <consortium name="EnsemblPlants"/>
        </authorList>
    </citation>
    <scope>IDENTIFICATION</scope>
    <source>
        <strain evidence="2">Williams 82</strain>
    </source>
</reference>
<dbReference type="AlphaFoldDB" id="A0A0R0HBX5"/>
<dbReference type="Gramene" id="KRH23428">
    <property type="protein sequence ID" value="KRH23428"/>
    <property type="gene ID" value="GLYMA_13G356800"/>
</dbReference>
<name>A0A0R0HBX5_SOYBN</name>
<reference evidence="1 2" key="1">
    <citation type="journal article" date="2010" name="Nature">
        <title>Genome sequence of the palaeopolyploid soybean.</title>
        <authorList>
            <person name="Schmutz J."/>
            <person name="Cannon S.B."/>
            <person name="Schlueter J."/>
            <person name="Ma J."/>
            <person name="Mitros T."/>
            <person name="Nelson W."/>
            <person name="Hyten D.L."/>
            <person name="Song Q."/>
            <person name="Thelen J.J."/>
            <person name="Cheng J."/>
            <person name="Xu D."/>
            <person name="Hellsten U."/>
            <person name="May G.D."/>
            <person name="Yu Y."/>
            <person name="Sakurai T."/>
            <person name="Umezawa T."/>
            <person name="Bhattacharyya M.K."/>
            <person name="Sandhu D."/>
            <person name="Valliyodan B."/>
            <person name="Lindquist E."/>
            <person name="Peto M."/>
            <person name="Grant D."/>
            <person name="Shu S."/>
            <person name="Goodstein D."/>
            <person name="Barry K."/>
            <person name="Futrell-Griggs M."/>
            <person name="Abernathy B."/>
            <person name="Du J."/>
            <person name="Tian Z."/>
            <person name="Zhu L."/>
            <person name="Gill N."/>
            <person name="Joshi T."/>
            <person name="Libault M."/>
            <person name="Sethuraman A."/>
            <person name="Zhang X.-C."/>
            <person name="Shinozaki K."/>
            <person name="Nguyen H.T."/>
            <person name="Wing R.A."/>
            <person name="Cregan P."/>
            <person name="Specht J."/>
            <person name="Grimwood J."/>
            <person name="Rokhsar D."/>
            <person name="Stacey G."/>
            <person name="Shoemaker R.C."/>
            <person name="Jackson S.A."/>
        </authorList>
    </citation>
    <scope>NUCLEOTIDE SEQUENCE [LARGE SCALE GENOMIC DNA]</scope>
    <source>
        <strain evidence="2">cv. Williams 82</strain>
        <tissue evidence="1">Callus</tissue>
    </source>
</reference>
<keyword evidence="3" id="KW-1185">Reference proteome</keyword>
<organism evidence="1">
    <name type="scientific">Glycine max</name>
    <name type="common">Soybean</name>
    <name type="synonym">Glycine hispida</name>
    <dbReference type="NCBI Taxonomy" id="3847"/>
    <lineage>
        <taxon>Eukaryota</taxon>
        <taxon>Viridiplantae</taxon>
        <taxon>Streptophyta</taxon>
        <taxon>Embryophyta</taxon>
        <taxon>Tracheophyta</taxon>
        <taxon>Spermatophyta</taxon>
        <taxon>Magnoliopsida</taxon>
        <taxon>eudicotyledons</taxon>
        <taxon>Gunneridae</taxon>
        <taxon>Pentapetalae</taxon>
        <taxon>rosids</taxon>
        <taxon>fabids</taxon>
        <taxon>Fabales</taxon>
        <taxon>Fabaceae</taxon>
        <taxon>Papilionoideae</taxon>
        <taxon>50 kb inversion clade</taxon>
        <taxon>NPAAA clade</taxon>
        <taxon>indigoferoid/millettioid clade</taxon>
        <taxon>Phaseoleae</taxon>
        <taxon>Glycine</taxon>
        <taxon>Glycine subgen. Soja</taxon>
    </lineage>
</organism>
<evidence type="ECO:0000313" key="1">
    <source>
        <dbReference type="EMBL" id="KRH23428.1"/>
    </source>
</evidence>